<name>A0A804N8E4_MAIZE</name>
<sequence>MDLDPATDGRLPVLRGQCHGGGRVTPDAELLSCLVSCYRRASALLPAHTAHAYRIKNVAALAFYASVGPALVALYASRGKVGAARRVFGYMDGWDVVSWNVVLGRLWLVRRGRRPRGIWGRRTRAG</sequence>
<dbReference type="AlphaFoldDB" id="A0A804N8E4"/>
<evidence type="ECO:0000313" key="3">
    <source>
        <dbReference type="Proteomes" id="UP000007305"/>
    </source>
</evidence>
<proteinExistence type="predicted"/>
<feature type="transmembrane region" description="Helical" evidence="1">
    <location>
        <begin position="58"/>
        <end position="76"/>
    </location>
</feature>
<keyword evidence="3" id="KW-1185">Reference proteome</keyword>
<reference evidence="3" key="1">
    <citation type="submission" date="2015-12" db="EMBL/GenBank/DDBJ databases">
        <title>Update maize B73 reference genome by single molecule sequencing technologies.</title>
        <authorList>
            <consortium name="Maize Genome Sequencing Project"/>
            <person name="Ware D."/>
        </authorList>
    </citation>
    <scope>NUCLEOTIDE SEQUENCE [LARGE SCALE GENOMIC DNA]</scope>
    <source>
        <strain evidence="3">cv. B73</strain>
    </source>
</reference>
<keyword evidence="1" id="KW-0472">Membrane</keyword>
<keyword evidence="1" id="KW-1133">Transmembrane helix</keyword>
<accession>A0A804N8E4</accession>
<evidence type="ECO:0000256" key="1">
    <source>
        <dbReference type="SAM" id="Phobius"/>
    </source>
</evidence>
<dbReference type="InParanoid" id="A0A804N8E4"/>
<reference evidence="2" key="2">
    <citation type="submission" date="2019-07" db="EMBL/GenBank/DDBJ databases">
        <authorList>
            <person name="Seetharam A."/>
            <person name="Woodhouse M."/>
            <person name="Cannon E."/>
        </authorList>
    </citation>
    <scope>NUCLEOTIDE SEQUENCE [LARGE SCALE GENOMIC DNA]</scope>
    <source>
        <strain evidence="2">cv. B73</strain>
    </source>
</reference>
<keyword evidence="1" id="KW-0812">Transmembrane</keyword>
<feature type="transmembrane region" description="Helical" evidence="1">
    <location>
        <begin position="88"/>
        <end position="108"/>
    </location>
</feature>
<dbReference type="EnsemblPlants" id="Zm00001eb142890_T001">
    <property type="protein sequence ID" value="Zm00001eb142890_P001"/>
    <property type="gene ID" value="Zm00001eb142890"/>
</dbReference>
<organism evidence="2 3">
    <name type="scientific">Zea mays</name>
    <name type="common">Maize</name>
    <dbReference type="NCBI Taxonomy" id="4577"/>
    <lineage>
        <taxon>Eukaryota</taxon>
        <taxon>Viridiplantae</taxon>
        <taxon>Streptophyta</taxon>
        <taxon>Embryophyta</taxon>
        <taxon>Tracheophyta</taxon>
        <taxon>Spermatophyta</taxon>
        <taxon>Magnoliopsida</taxon>
        <taxon>Liliopsida</taxon>
        <taxon>Poales</taxon>
        <taxon>Poaceae</taxon>
        <taxon>PACMAD clade</taxon>
        <taxon>Panicoideae</taxon>
        <taxon>Andropogonodae</taxon>
        <taxon>Andropogoneae</taxon>
        <taxon>Tripsacinae</taxon>
        <taxon>Zea</taxon>
    </lineage>
</organism>
<dbReference type="Proteomes" id="UP000007305">
    <property type="component" value="Chromosome 3"/>
</dbReference>
<dbReference type="Gramene" id="Zm00001eb142890_T001">
    <property type="protein sequence ID" value="Zm00001eb142890_P001"/>
    <property type="gene ID" value="Zm00001eb142890"/>
</dbReference>
<evidence type="ECO:0000313" key="2">
    <source>
        <dbReference type="EnsemblPlants" id="Zm00001eb142890_P001"/>
    </source>
</evidence>
<reference evidence="2" key="3">
    <citation type="submission" date="2021-05" db="UniProtKB">
        <authorList>
            <consortium name="EnsemblPlants"/>
        </authorList>
    </citation>
    <scope>IDENTIFICATION</scope>
    <source>
        <strain evidence="2">cv. B73</strain>
    </source>
</reference>
<protein>
    <submittedName>
        <fullName evidence="2">Uncharacterized protein</fullName>
    </submittedName>
</protein>